<dbReference type="CDD" id="cd03809">
    <property type="entry name" value="GT4_MtfB-like"/>
    <property type="match status" value="2"/>
</dbReference>
<proteinExistence type="predicted"/>
<feature type="domain" description="Glycosyl transferase family 1" evidence="2">
    <location>
        <begin position="1066"/>
        <end position="1219"/>
    </location>
</feature>
<evidence type="ECO:0000313" key="3">
    <source>
        <dbReference type="EMBL" id="NDU42855.1"/>
    </source>
</evidence>
<evidence type="ECO:0000256" key="1">
    <source>
        <dbReference type="ARBA" id="ARBA00022679"/>
    </source>
</evidence>
<name>A0A845UBS9_9PROT</name>
<keyword evidence="1 3" id="KW-0808">Transferase</keyword>
<reference evidence="3" key="1">
    <citation type="submission" date="2019-11" db="EMBL/GenBank/DDBJ databases">
        <title>Acidithiobacillus ferrianus sp. nov.: a facultatively anaerobic and extremely acidophilic chemolithoautotroph.</title>
        <authorList>
            <person name="Norris P.R."/>
            <person name="Falagan C."/>
            <person name="Moya-Beltran A."/>
            <person name="Castro M."/>
            <person name="Quatrini R."/>
            <person name="Johnson D.B."/>
        </authorList>
    </citation>
    <scope>NUCLEOTIDE SEQUENCE [LARGE SCALE GENOMIC DNA]</scope>
    <source>
        <strain evidence="3">MG</strain>
    </source>
</reference>
<feature type="domain" description="Glycosyl transferase family 1" evidence="2">
    <location>
        <begin position="227"/>
        <end position="383"/>
    </location>
</feature>
<dbReference type="GO" id="GO:0009103">
    <property type="term" value="P:lipopolysaccharide biosynthetic process"/>
    <property type="evidence" value="ECO:0007669"/>
    <property type="project" value="TreeGrafter"/>
</dbReference>
<dbReference type="Gene3D" id="3.40.50.2000">
    <property type="entry name" value="Glycogen Phosphorylase B"/>
    <property type="match status" value="3"/>
</dbReference>
<dbReference type="CDD" id="cd03801">
    <property type="entry name" value="GT4_PimA-like"/>
    <property type="match status" value="1"/>
</dbReference>
<accession>A0A845UBS9</accession>
<dbReference type="InterPro" id="IPR001296">
    <property type="entry name" value="Glyco_trans_1"/>
</dbReference>
<gene>
    <name evidence="3" type="ORF">GL267_09470</name>
</gene>
<dbReference type="RefSeq" id="WP_163098092.1">
    <property type="nucleotide sequence ID" value="NZ_CP127523.1"/>
</dbReference>
<sequence>MRIVIDLQGAQNDSKNRGIGRYSLSIALAIARNKGPHEILIMLSAAFADTIDEIRAAFGESLPDSAFKIFNPLGPTHTADPLNIWRRDASELLYEHFLATLNPDAVIVCSPMEGWGDQTISSMHKVKQNYLIAPVLYDLIPLVQHHQNDLDWPEATLAWYLRKADDFRRTDVVLSISESSKSEAVSFLGCPAEKIANISAAVSGMFHEVVLETGEIAALKAQYGIARRFVLTSSAIEERKNPEHLIRAFALLPQAVRNGIQLVFIGKFTHPDYKYSLLSLAARSGLDDNDVLFTGYVPDDDLIRLYAACDLFVFPSLHEGFGLPALEAMACGAPTIASDTTSLPEVMGWEEALFDPHEPQAIAHSMERVLTNERFRQQLIQHGLQQAKKFSWDRSAQLALQAVEAAYAQWPSQNMGESVHGQASRRQERPRLAYFSSLREARSGIADYSAELLPELSKYYAIEVIVDQKEPVRDPWVLGNATLRSVTWFEQHAHQYDRILYQFGNSEYHAHMFNLLERYPGVVVLHDFYLSGVLGWVLASQQPGVWDRALLHAHGWPAMVERYQAGNQRDIAELIAKYPCNLRVLQQARGIIVHSDCSLRMAKQWYGAELAADWSIIPHLRVPVVDIPRAQARAELGFTEDVFLVCSFGLLGETKLNHTLIEAWASSALAKNPRCRLVFVGKLPDGGSYGEQLRRLLKSIQGRITITGWTDGATYKRYLAAADLAVQLRTQSRGETSGTVLDCMNYGVPTIVNANGSMADLPSKAVYRLPEALSTDALSEALEQLHGQPVLRSELGRRAAAHIRRYHLPRKCAAQYAQAIERFYDASEEGAQGLIRQVQLLPSPPHPGDLVALAERAAQIYPPCRPSTRQLLLDISGLARHDGKSGIERVVRSVLQELLRNPPDGYRVEPIYATPEHGYRYAREFTARFLGLGDFPLSDDPVCAITGDIFFSPDWVPDIVRIHESALSMWRLQGIKMIFMVYDVLPLTLPETTHISVHEAHMRWLLTLAKISSGLVCISATVMAGLKEWLHLFGPQTGHSIPLGWTPLGSDVADPTARESAHITPEQSAQLAAIRRSPAFLMVGTVEPRKGHAQALAAFDWLWALGIECNLVIVGKQGWKVDELAERLLTHPERERHLFWLQGIGDDLLEHIYAASLCLIAASRDEGFGLPLIEAARHKLPILARDIPVFREVAGEHASYFSGLAPEDLSRAIMRWLEQARAGTTVKSDGMPWLTWAESTQELMDVILNDRWQDRWTPVKDAGLVARHWGSDYRVMTVVGERIGTAIRSTGLAGYLAYGPSGLSLRAGSYRATWTGHVGLGGCDDGAHVDVSYQQGVKVLARADLEGLAQKDGRFTVTLPFTLEEDRRDLEVRVWVGDWSDISLDGLEIRKAAPESALKPPEAIVTTAAMPPVFSARTYRYWATHPKMITFVGYPVGRGVHATGTKGWLLSGPYVELPKGRYMATVCGASPEIGSLDGCWMDVAWNKGLDIAIAQLLYATEAASSCALGRAAFELAAYAPDVEVRVYVESGVLLRIDGIVLEEMV</sequence>
<organism evidence="3">
    <name type="scientific">Acidithiobacillus ferrianus</name>
    <dbReference type="NCBI Taxonomy" id="2678518"/>
    <lineage>
        <taxon>Bacteria</taxon>
        <taxon>Pseudomonadati</taxon>
        <taxon>Pseudomonadota</taxon>
        <taxon>Acidithiobacillia</taxon>
        <taxon>Acidithiobacillales</taxon>
        <taxon>Acidithiobacillaceae</taxon>
        <taxon>Acidithiobacillus</taxon>
    </lineage>
</organism>
<dbReference type="PANTHER" id="PTHR46401">
    <property type="entry name" value="GLYCOSYLTRANSFERASE WBBK-RELATED"/>
    <property type="match status" value="1"/>
</dbReference>
<dbReference type="PANTHER" id="PTHR46401:SF2">
    <property type="entry name" value="GLYCOSYLTRANSFERASE WBBK-RELATED"/>
    <property type="match status" value="1"/>
</dbReference>
<dbReference type="SUPFAM" id="SSF53756">
    <property type="entry name" value="UDP-Glycosyltransferase/glycogen phosphorylase"/>
    <property type="match status" value="3"/>
</dbReference>
<dbReference type="Pfam" id="PF00534">
    <property type="entry name" value="Glycos_transf_1"/>
    <property type="match status" value="3"/>
</dbReference>
<evidence type="ECO:0000259" key="2">
    <source>
        <dbReference type="Pfam" id="PF00534"/>
    </source>
</evidence>
<feature type="domain" description="Glycosyl transferase family 1" evidence="2">
    <location>
        <begin position="630"/>
        <end position="800"/>
    </location>
</feature>
<protein>
    <submittedName>
        <fullName evidence="3">Glycosyltransferase</fullName>
    </submittedName>
</protein>
<dbReference type="GO" id="GO:0016757">
    <property type="term" value="F:glycosyltransferase activity"/>
    <property type="evidence" value="ECO:0007669"/>
    <property type="project" value="InterPro"/>
</dbReference>
<dbReference type="EMBL" id="WNJL01000035">
    <property type="protein sequence ID" value="NDU42855.1"/>
    <property type="molecule type" value="Genomic_DNA"/>
</dbReference>
<comment type="caution">
    <text evidence="3">The sequence shown here is derived from an EMBL/GenBank/DDBJ whole genome shotgun (WGS) entry which is preliminary data.</text>
</comment>